<dbReference type="InterPro" id="IPR041268">
    <property type="entry name" value="HU-CCDC81_bac_2"/>
</dbReference>
<dbReference type="Pfam" id="PF18174">
    <property type="entry name" value="HU-CCDC81_bac_1"/>
    <property type="match status" value="1"/>
</dbReference>
<dbReference type="Pfam" id="PF18175">
    <property type="entry name" value="HU-CCDC81_bac_2"/>
    <property type="match status" value="1"/>
</dbReference>
<sequence length="308" mass="34851">MRLATYISDLLYRYECVIVPEFGGFVTNEISARVNNFTHTFYPPTKQLSFNSHLKNNDGLLANYISSVENISFAEATDLIKEEVKSWNQVLKNELIELPKIGSLTINTDQKLIFEPVLSENYLTSSFGLNSFNSSAIKRTEYLEKVRAIETVSPVVPVTNRKAPAFLKYAASVAILFAAGSFVWDTYNENQYQQQLLAEQQQQETVNKKIQEATFVIDNPLPTITLNVTKEDKNYHVIAGAFREVANADKKVKQLISKGFDAQILGVNKWGLTQVSYASFNSKRDAINNLRAIKKQESPDAWLLVQEF</sequence>
<evidence type="ECO:0000313" key="3">
    <source>
        <dbReference type="Proteomes" id="UP001252186"/>
    </source>
</evidence>
<dbReference type="InterPro" id="IPR007730">
    <property type="entry name" value="SPOR-like_dom"/>
</dbReference>
<gene>
    <name evidence="2" type="ORF">RM519_13055</name>
</gene>
<dbReference type="RefSeq" id="WP_311594265.1">
    <property type="nucleotide sequence ID" value="NZ_JAVRHV010000008.1"/>
</dbReference>
<accession>A0ABU2Y7K7</accession>
<comment type="caution">
    <text evidence="2">The sequence shown here is derived from an EMBL/GenBank/DDBJ whole genome shotgun (WGS) entry which is preliminary data.</text>
</comment>
<dbReference type="Pfam" id="PF05036">
    <property type="entry name" value="SPOR"/>
    <property type="match status" value="1"/>
</dbReference>
<dbReference type="InterPro" id="IPR040495">
    <property type="entry name" value="HU-CCDC81_bac_1"/>
</dbReference>
<evidence type="ECO:0000313" key="2">
    <source>
        <dbReference type="EMBL" id="MDT0554182.1"/>
    </source>
</evidence>
<proteinExistence type="predicted"/>
<feature type="domain" description="SPOR" evidence="1">
    <location>
        <begin position="229"/>
        <end position="306"/>
    </location>
</feature>
<name>A0ABU2Y7K7_9FLAO</name>
<organism evidence="2 3">
    <name type="scientific">Urechidicola vernalis</name>
    <dbReference type="NCBI Taxonomy" id="3075600"/>
    <lineage>
        <taxon>Bacteria</taxon>
        <taxon>Pseudomonadati</taxon>
        <taxon>Bacteroidota</taxon>
        <taxon>Flavobacteriia</taxon>
        <taxon>Flavobacteriales</taxon>
        <taxon>Flavobacteriaceae</taxon>
        <taxon>Urechidicola</taxon>
    </lineage>
</organism>
<dbReference type="PROSITE" id="PS51724">
    <property type="entry name" value="SPOR"/>
    <property type="match status" value="1"/>
</dbReference>
<protein>
    <submittedName>
        <fullName evidence="2">SPOR domain-containing protein</fullName>
    </submittedName>
</protein>
<evidence type="ECO:0000259" key="1">
    <source>
        <dbReference type="PROSITE" id="PS51724"/>
    </source>
</evidence>
<dbReference type="Gene3D" id="3.30.70.1070">
    <property type="entry name" value="Sporulation related repeat"/>
    <property type="match status" value="1"/>
</dbReference>
<dbReference type="SUPFAM" id="SSF110997">
    <property type="entry name" value="Sporulation related repeat"/>
    <property type="match status" value="1"/>
</dbReference>
<dbReference type="InterPro" id="IPR036680">
    <property type="entry name" value="SPOR-like_sf"/>
</dbReference>
<reference evidence="2 3" key="1">
    <citation type="submission" date="2023-09" db="EMBL/GenBank/DDBJ databases">
        <authorList>
            <person name="Rey-Velasco X."/>
        </authorList>
    </citation>
    <scope>NUCLEOTIDE SEQUENCE [LARGE SCALE GENOMIC DNA]</scope>
    <source>
        <strain evidence="2 3">P050</strain>
    </source>
</reference>
<dbReference type="EMBL" id="JAVRHV010000008">
    <property type="protein sequence ID" value="MDT0554182.1"/>
    <property type="molecule type" value="Genomic_DNA"/>
</dbReference>
<dbReference type="Proteomes" id="UP001252186">
    <property type="component" value="Unassembled WGS sequence"/>
</dbReference>
<keyword evidence="3" id="KW-1185">Reference proteome</keyword>